<organism evidence="8 9">
    <name type="scientific">Nocardioides nanhaiensis</name>
    <dbReference type="NCBI Taxonomy" id="1476871"/>
    <lineage>
        <taxon>Bacteria</taxon>
        <taxon>Bacillati</taxon>
        <taxon>Actinomycetota</taxon>
        <taxon>Actinomycetes</taxon>
        <taxon>Propionibacteriales</taxon>
        <taxon>Nocardioidaceae</taxon>
        <taxon>Nocardioides</taxon>
    </lineage>
</organism>
<feature type="transmembrane region" description="Helical" evidence="6">
    <location>
        <begin position="278"/>
        <end position="304"/>
    </location>
</feature>
<proteinExistence type="predicted"/>
<protein>
    <recommendedName>
        <fullName evidence="7">Major facilitator superfamily (MFS) profile domain-containing protein</fullName>
    </recommendedName>
</protein>
<feature type="transmembrane region" description="Helical" evidence="6">
    <location>
        <begin position="253"/>
        <end position="272"/>
    </location>
</feature>
<evidence type="ECO:0000313" key="9">
    <source>
        <dbReference type="Proteomes" id="UP001500621"/>
    </source>
</evidence>
<dbReference type="RefSeq" id="WP_345267684.1">
    <property type="nucleotide sequence ID" value="NZ_BAABIM010000003.1"/>
</dbReference>
<accession>A0ABP8WM01</accession>
<dbReference type="Pfam" id="PF07690">
    <property type="entry name" value="MFS_1"/>
    <property type="match status" value="1"/>
</dbReference>
<dbReference type="InterPro" id="IPR020846">
    <property type="entry name" value="MFS_dom"/>
</dbReference>
<evidence type="ECO:0000256" key="5">
    <source>
        <dbReference type="SAM" id="MobiDB-lite"/>
    </source>
</evidence>
<keyword evidence="3 6" id="KW-1133">Transmembrane helix</keyword>
<dbReference type="PROSITE" id="PS50850">
    <property type="entry name" value="MFS"/>
    <property type="match status" value="1"/>
</dbReference>
<evidence type="ECO:0000259" key="7">
    <source>
        <dbReference type="PROSITE" id="PS50850"/>
    </source>
</evidence>
<dbReference type="InterPro" id="IPR010645">
    <property type="entry name" value="MFS_4"/>
</dbReference>
<evidence type="ECO:0000256" key="4">
    <source>
        <dbReference type="ARBA" id="ARBA00023136"/>
    </source>
</evidence>
<feature type="transmembrane region" description="Helical" evidence="6">
    <location>
        <begin position="149"/>
        <end position="167"/>
    </location>
</feature>
<feature type="transmembrane region" description="Helical" evidence="6">
    <location>
        <begin position="27"/>
        <end position="48"/>
    </location>
</feature>
<evidence type="ECO:0000256" key="1">
    <source>
        <dbReference type="ARBA" id="ARBA00004651"/>
    </source>
</evidence>
<dbReference type="InterPro" id="IPR036259">
    <property type="entry name" value="MFS_trans_sf"/>
</dbReference>
<name>A0ABP8WM01_9ACTN</name>
<dbReference type="InterPro" id="IPR011701">
    <property type="entry name" value="MFS"/>
</dbReference>
<dbReference type="PANTHER" id="PTHR23537:SF1">
    <property type="entry name" value="SUGAR TRANSPORTER"/>
    <property type="match status" value="1"/>
</dbReference>
<evidence type="ECO:0000313" key="8">
    <source>
        <dbReference type="EMBL" id="GAA4691807.1"/>
    </source>
</evidence>
<dbReference type="EMBL" id="BAABIM010000003">
    <property type="protein sequence ID" value="GAA4691807.1"/>
    <property type="molecule type" value="Genomic_DNA"/>
</dbReference>
<comment type="caution">
    <text evidence="8">The sequence shown here is derived from an EMBL/GenBank/DDBJ whole genome shotgun (WGS) entry which is preliminary data.</text>
</comment>
<evidence type="ECO:0000256" key="6">
    <source>
        <dbReference type="SAM" id="Phobius"/>
    </source>
</evidence>
<feature type="transmembrane region" description="Helical" evidence="6">
    <location>
        <begin position="187"/>
        <end position="207"/>
    </location>
</feature>
<gene>
    <name evidence="8" type="ORF">GCM10023226_32160</name>
</gene>
<dbReference type="SUPFAM" id="SSF103473">
    <property type="entry name" value="MFS general substrate transporter"/>
    <property type="match status" value="1"/>
</dbReference>
<comment type="subcellular location">
    <subcellularLocation>
        <location evidence="1">Cell membrane</location>
        <topology evidence="1">Multi-pass membrane protein</topology>
    </subcellularLocation>
</comment>
<feature type="transmembrane region" description="Helical" evidence="6">
    <location>
        <begin position="227"/>
        <end position="246"/>
    </location>
</feature>
<feature type="domain" description="Major facilitator superfamily (MFS) profile" evidence="7">
    <location>
        <begin position="1"/>
        <end position="366"/>
    </location>
</feature>
<evidence type="ECO:0000256" key="3">
    <source>
        <dbReference type="ARBA" id="ARBA00022989"/>
    </source>
</evidence>
<keyword evidence="4 6" id="KW-0472">Membrane</keyword>
<dbReference type="Proteomes" id="UP001500621">
    <property type="component" value="Unassembled WGS sequence"/>
</dbReference>
<dbReference type="PANTHER" id="PTHR23537">
    <property type="match status" value="1"/>
</dbReference>
<feature type="transmembrane region" description="Helical" evidence="6">
    <location>
        <begin position="342"/>
        <end position="361"/>
    </location>
</feature>
<feature type="region of interest" description="Disordered" evidence="5">
    <location>
        <begin position="365"/>
        <end position="384"/>
    </location>
</feature>
<feature type="transmembrane region" description="Helical" evidence="6">
    <location>
        <begin position="60"/>
        <end position="78"/>
    </location>
</feature>
<dbReference type="Gene3D" id="1.20.1250.20">
    <property type="entry name" value="MFS general substrate transporter like domains"/>
    <property type="match status" value="1"/>
</dbReference>
<feature type="transmembrane region" description="Helical" evidence="6">
    <location>
        <begin position="122"/>
        <end position="143"/>
    </location>
</feature>
<keyword evidence="9" id="KW-1185">Reference proteome</keyword>
<feature type="transmembrane region" description="Helical" evidence="6">
    <location>
        <begin position="84"/>
        <end position="110"/>
    </location>
</feature>
<reference evidence="9" key="1">
    <citation type="journal article" date="2019" name="Int. J. Syst. Evol. Microbiol.">
        <title>The Global Catalogue of Microorganisms (GCM) 10K type strain sequencing project: providing services to taxonomists for standard genome sequencing and annotation.</title>
        <authorList>
            <consortium name="The Broad Institute Genomics Platform"/>
            <consortium name="The Broad Institute Genome Sequencing Center for Infectious Disease"/>
            <person name="Wu L."/>
            <person name="Ma J."/>
        </authorList>
    </citation>
    <scope>NUCLEOTIDE SEQUENCE [LARGE SCALE GENOMIC DNA]</scope>
    <source>
        <strain evidence="9">JCM 18127</strain>
    </source>
</reference>
<keyword evidence="2 6" id="KW-0812">Transmembrane</keyword>
<feature type="transmembrane region" description="Helical" evidence="6">
    <location>
        <begin position="316"/>
        <end position="336"/>
    </location>
</feature>
<evidence type="ECO:0000256" key="2">
    <source>
        <dbReference type="ARBA" id="ARBA00022692"/>
    </source>
</evidence>
<sequence>MATTYGVVRYGFGLQLPQLSAELGIDAATAGLVAAGAFASYCLVALLAGRLVLRRGARPVLWLAATLGATGAALVATAPSVPALAVGVVVGGGAAGAASPALVVAVGATVSPGVHADRAQAVVNAGTGVGVLLAGSVVLAAPLAWRPMWWAAAVASVVTATVVDRAVRWPSVVERVARGPDAATSEVSVAVPVGLALLAGAGSAAVWTFGRDLVVGVGGLGERTGALLWVLLGVAAVLGALSGDAVRLLGLRGAWAVTATGSAAGTWLLAAAPGHVPVAALGCVLFGGSYTALSGVLIAWAAALRPENAGATTARLFVALTAGQALGAAAVGALVAVTGQRMTFLVAGALLLLAGGLALGLTSAAARPRPDAPETPGATGTLAG</sequence>